<evidence type="ECO:0000313" key="1">
    <source>
        <dbReference type="EMBL" id="JAE17006.1"/>
    </source>
</evidence>
<dbReference type="EMBL" id="GBRH01180890">
    <property type="protein sequence ID" value="JAE17006.1"/>
    <property type="molecule type" value="Transcribed_RNA"/>
</dbReference>
<name>A0A0A9G385_ARUDO</name>
<sequence>MPDASPSERSGLLGCWGFRCHLLMVRLGPKDWILTLLSGCWASSLLLSEGKFCFSAGF</sequence>
<dbReference type="AlphaFoldDB" id="A0A0A9G385"/>
<accession>A0A0A9G385</accession>
<protein>
    <submittedName>
        <fullName evidence="1">Uncharacterized protein</fullName>
    </submittedName>
</protein>
<proteinExistence type="predicted"/>
<reference evidence="1" key="1">
    <citation type="submission" date="2014-09" db="EMBL/GenBank/DDBJ databases">
        <authorList>
            <person name="Magalhaes I.L.F."/>
            <person name="Oliveira U."/>
            <person name="Santos F.R."/>
            <person name="Vidigal T.H.D.A."/>
            <person name="Brescovit A.D."/>
            <person name="Santos A.J."/>
        </authorList>
    </citation>
    <scope>NUCLEOTIDE SEQUENCE</scope>
    <source>
        <tissue evidence="1">Shoot tissue taken approximately 20 cm above the soil surface</tissue>
    </source>
</reference>
<organism evidence="1">
    <name type="scientific">Arundo donax</name>
    <name type="common">Giant reed</name>
    <name type="synonym">Donax arundinaceus</name>
    <dbReference type="NCBI Taxonomy" id="35708"/>
    <lineage>
        <taxon>Eukaryota</taxon>
        <taxon>Viridiplantae</taxon>
        <taxon>Streptophyta</taxon>
        <taxon>Embryophyta</taxon>
        <taxon>Tracheophyta</taxon>
        <taxon>Spermatophyta</taxon>
        <taxon>Magnoliopsida</taxon>
        <taxon>Liliopsida</taxon>
        <taxon>Poales</taxon>
        <taxon>Poaceae</taxon>
        <taxon>PACMAD clade</taxon>
        <taxon>Arundinoideae</taxon>
        <taxon>Arundineae</taxon>
        <taxon>Arundo</taxon>
    </lineage>
</organism>
<reference evidence="1" key="2">
    <citation type="journal article" date="2015" name="Data Brief">
        <title>Shoot transcriptome of the giant reed, Arundo donax.</title>
        <authorList>
            <person name="Barrero R.A."/>
            <person name="Guerrero F.D."/>
            <person name="Moolhuijzen P."/>
            <person name="Goolsby J.A."/>
            <person name="Tidwell J."/>
            <person name="Bellgard S.E."/>
            <person name="Bellgard M.I."/>
        </authorList>
    </citation>
    <scope>NUCLEOTIDE SEQUENCE</scope>
    <source>
        <tissue evidence="1">Shoot tissue taken approximately 20 cm above the soil surface</tissue>
    </source>
</reference>